<protein>
    <recommendedName>
        <fullName evidence="3">Carboxypeptidase regulatory-like domain-containing protein</fullName>
    </recommendedName>
</protein>
<accession>A0A2Z3GZX8</accession>
<dbReference type="AlphaFoldDB" id="A0A2Z3GZX8"/>
<reference evidence="1 2" key="1">
    <citation type="submission" date="2018-01" db="EMBL/GenBank/DDBJ databases">
        <title>G. obscuriglobus.</title>
        <authorList>
            <person name="Franke J."/>
            <person name="Blomberg W."/>
            <person name="Selmecki A."/>
        </authorList>
    </citation>
    <scope>NUCLEOTIDE SEQUENCE [LARGE SCALE GENOMIC DNA]</scope>
    <source>
        <strain evidence="1 2">DSM 5831</strain>
    </source>
</reference>
<dbReference type="OrthoDB" id="280395at2"/>
<gene>
    <name evidence="1" type="ORF">C1280_21575</name>
</gene>
<sequence length="148" mass="15343">MRGFLVSLGAAVVMSVAVPGCGPARTDVAGTVSYKGKPVVYGTVSVVGSDQVTYYGTIQESGAFTVSGVPVGPVKLGVFSPDPYFEPPISAAEKARHEEARRASGIPIPPKPPKGKWFRLPGKYADPLASGLTAELTKSGAPVDLRLD</sequence>
<dbReference type="KEGG" id="gog:C1280_21575"/>
<keyword evidence="2" id="KW-1185">Reference proteome</keyword>
<evidence type="ECO:0008006" key="3">
    <source>
        <dbReference type="Google" id="ProtNLM"/>
    </source>
</evidence>
<evidence type="ECO:0000313" key="2">
    <source>
        <dbReference type="Proteomes" id="UP000245802"/>
    </source>
</evidence>
<dbReference type="Proteomes" id="UP000245802">
    <property type="component" value="Chromosome"/>
</dbReference>
<name>A0A2Z3GZX8_9BACT</name>
<evidence type="ECO:0000313" key="1">
    <source>
        <dbReference type="EMBL" id="AWM39323.1"/>
    </source>
</evidence>
<dbReference type="RefSeq" id="WP_010038213.1">
    <property type="nucleotide sequence ID" value="NZ_CP025958.1"/>
</dbReference>
<organism evidence="1 2">
    <name type="scientific">Gemmata obscuriglobus</name>
    <dbReference type="NCBI Taxonomy" id="114"/>
    <lineage>
        <taxon>Bacteria</taxon>
        <taxon>Pseudomonadati</taxon>
        <taxon>Planctomycetota</taxon>
        <taxon>Planctomycetia</taxon>
        <taxon>Gemmatales</taxon>
        <taxon>Gemmataceae</taxon>
        <taxon>Gemmata</taxon>
    </lineage>
</organism>
<dbReference type="EMBL" id="CP025958">
    <property type="protein sequence ID" value="AWM39323.1"/>
    <property type="molecule type" value="Genomic_DNA"/>
</dbReference>
<proteinExistence type="predicted"/>